<accession>A0A1Q3D143</accession>
<dbReference type="PANTHER" id="PTHR47481">
    <property type="match status" value="1"/>
</dbReference>
<feature type="chain" id="PRO_5012275674" evidence="1">
    <location>
        <begin position="16"/>
        <end position="117"/>
    </location>
</feature>
<organism evidence="2 3">
    <name type="scientific">Cephalotus follicularis</name>
    <name type="common">Albany pitcher plant</name>
    <dbReference type="NCBI Taxonomy" id="3775"/>
    <lineage>
        <taxon>Eukaryota</taxon>
        <taxon>Viridiplantae</taxon>
        <taxon>Streptophyta</taxon>
        <taxon>Embryophyta</taxon>
        <taxon>Tracheophyta</taxon>
        <taxon>Spermatophyta</taxon>
        <taxon>Magnoliopsida</taxon>
        <taxon>eudicotyledons</taxon>
        <taxon>Gunneridae</taxon>
        <taxon>Pentapetalae</taxon>
        <taxon>rosids</taxon>
        <taxon>fabids</taxon>
        <taxon>Oxalidales</taxon>
        <taxon>Cephalotaceae</taxon>
        <taxon>Cephalotus</taxon>
    </lineage>
</organism>
<feature type="signal peptide" evidence="1">
    <location>
        <begin position="1"/>
        <end position="15"/>
    </location>
</feature>
<dbReference type="PANTHER" id="PTHR47481:SF22">
    <property type="entry name" value="RETROTRANSPOSON GAG DOMAIN-CONTAINING PROTEIN"/>
    <property type="match status" value="1"/>
</dbReference>
<proteinExistence type="predicted"/>
<dbReference type="Pfam" id="PF14223">
    <property type="entry name" value="Retrotran_gag_2"/>
    <property type="match status" value="1"/>
</dbReference>
<gene>
    <name evidence="2" type="ORF">CFOL_v3_29640</name>
</gene>
<protein>
    <submittedName>
        <fullName evidence="2">UBN2_3 domain-containing protein</fullName>
    </submittedName>
</protein>
<dbReference type="Proteomes" id="UP000187406">
    <property type="component" value="Unassembled WGS sequence"/>
</dbReference>
<dbReference type="AlphaFoldDB" id="A0A1Q3D143"/>
<evidence type="ECO:0000256" key="1">
    <source>
        <dbReference type="SAM" id="SignalP"/>
    </source>
</evidence>
<feature type="non-terminal residue" evidence="2">
    <location>
        <position position="1"/>
    </location>
</feature>
<dbReference type="EMBL" id="BDDD01003817">
    <property type="protein sequence ID" value="GAV86207.1"/>
    <property type="molecule type" value="Genomic_DNA"/>
</dbReference>
<keyword evidence="1" id="KW-0732">Signal</keyword>
<comment type="caution">
    <text evidence="2">The sequence shown here is derived from an EMBL/GenBank/DDBJ whole genome shotgun (WGS) entry which is preliminary data.</text>
</comment>
<sequence length="117" mass="13227">LLSWLLSSLTVSVHAQVVGLYTSRSVWQFLTSAFASQSQARIMQLHLSLHSLKKGSNSMATYLLKAKSIADELVMDSKPISEDDLVFYCRIKNNKTEKKLKLKGEERDEAEACFFLI</sequence>
<evidence type="ECO:0000313" key="2">
    <source>
        <dbReference type="EMBL" id="GAV86207.1"/>
    </source>
</evidence>
<evidence type="ECO:0000313" key="3">
    <source>
        <dbReference type="Proteomes" id="UP000187406"/>
    </source>
</evidence>
<keyword evidence="3" id="KW-1185">Reference proteome</keyword>
<dbReference type="OrthoDB" id="1912561at2759"/>
<dbReference type="InParanoid" id="A0A1Q3D143"/>
<name>A0A1Q3D143_CEPFO</name>
<reference evidence="3" key="1">
    <citation type="submission" date="2016-04" db="EMBL/GenBank/DDBJ databases">
        <title>Cephalotus genome sequencing.</title>
        <authorList>
            <person name="Fukushima K."/>
            <person name="Hasebe M."/>
            <person name="Fang X."/>
        </authorList>
    </citation>
    <scope>NUCLEOTIDE SEQUENCE [LARGE SCALE GENOMIC DNA]</scope>
    <source>
        <strain evidence="3">cv. St1</strain>
    </source>
</reference>